<dbReference type="InterPro" id="IPR044824">
    <property type="entry name" value="MAIN-like"/>
</dbReference>
<reference evidence="2" key="2">
    <citation type="submission" date="2013-04" db="UniProtKB">
        <authorList>
            <consortium name="EnsemblPlants"/>
        </authorList>
    </citation>
    <scope>IDENTIFICATION</scope>
</reference>
<proteinExistence type="predicted"/>
<evidence type="ECO:0000259" key="1">
    <source>
        <dbReference type="Pfam" id="PF10536"/>
    </source>
</evidence>
<dbReference type="STRING" id="4533.J3LRU5"/>
<dbReference type="HOGENOM" id="CLU_1043413_0_0_1"/>
<dbReference type="PANTHER" id="PTHR46033">
    <property type="entry name" value="PROTEIN MAIN-LIKE 2"/>
    <property type="match status" value="1"/>
</dbReference>
<dbReference type="GO" id="GO:0010073">
    <property type="term" value="P:meristem maintenance"/>
    <property type="evidence" value="ECO:0007669"/>
    <property type="project" value="InterPro"/>
</dbReference>
<sequence length="267" mass="30534">MVEVSDWLQGYQGSNLQRPRMTVWEKRNVKCVVRRLTKGERNEDSVTPAKGLMTKSDGRGWSYEMSDSHLDAYHRSYLLTTTQVQKGKQQVELGTLKQRAPHRAWSIDPRWIPRLRAAGLLPLSRMVEATHDHKKIRDRWRPETHTFHLPVGEMTITLEDVSYLLGLPCSGAPVVPKDIGSAWHTEILDRFGAAHLALLGDYQYKPFISSPNRLCYVPRTVHYVMGALRSRMVPVLATVPLPLWVDVLYYCNYGHMSGLRLDAQSLT</sequence>
<dbReference type="AlphaFoldDB" id="J3LRU5"/>
<evidence type="ECO:0000313" key="3">
    <source>
        <dbReference type="Proteomes" id="UP000006038"/>
    </source>
</evidence>
<dbReference type="EnsemblPlants" id="OB03G37710.1">
    <property type="protein sequence ID" value="OB03G37710.1"/>
    <property type="gene ID" value="OB03G37710"/>
</dbReference>
<accession>J3LRU5</accession>
<protein>
    <recommendedName>
        <fullName evidence="1">Aminotransferase-like plant mobile domain-containing protein</fullName>
    </recommendedName>
</protein>
<dbReference type="InterPro" id="IPR019557">
    <property type="entry name" value="AminoTfrase-like_pln_mobile"/>
</dbReference>
<dbReference type="Pfam" id="PF10536">
    <property type="entry name" value="PMD"/>
    <property type="match status" value="1"/>
</dbReference>
<dbReference type="PANTHER" id="PTHR46033:SF78">
    <property type="entry name" value="OS06G0232700 PROTEIN"/>
    <property type="match status" value="1"/>
</dbReference>
<reference evidence="2" key="1">
    <citation type="journal article" date="2013" name="Nat. Commun.">
        <title>Whole-genome sequencing of Oryza brachyantha reveals mechanisms underlying Oryza genome evolution.</title>
        <authorList>
            <person name="Chen J."/>
            <person name="Huang Q."/>
            <person name="Gao D."/>
            <person name="Wang J."/>
            <person name="Lang Y."/>
            <person name="Liu T."/>
            <person name="Li B."/>
            <person name="Bai Z."/>
            <person name="Luis Goicoechea J."/>
            <person name="Liang C."/>
            <person name="Chen C."/>
            <person name="Zhang W."/>
            <person name="Sun S."/>
            <person name="Liao Y."/>
            <person name="Zhang X."/>
            <person name="Yang L."/>
            <person name="Song C."/>
            <person name="Wang M."/>
            <person name="Shi J."/>
            <person name="Liu G."/>
            <person name="Liu J."/>
            <person name="Zhou H."/>
            <person name="Zhou W."/>
            <person name="Yu Q."/>
            <person name="An N."/>
            <person name="Chen Y."/>
            <person name="Cai Q."/>
            <person name="Wang B."/>
            <person name="Liu B."/>
            <person name="Min J."/>
            <person name="Huang Y."/>
            <person name="Wu H."/>
            <person name="Li Z."/>
            <person name="Zhang Y."/>
            <person name="Yin Y."/>
            <person name="Song W."/>
            <person name="Jiang J."/>
            <person name="Jackson S.A."/>
            <person name="Wing R.A."/>
            <person name="Wang J."/>
            <person name="Chen M."/>
        </authorList>
    </citation>
    <scope>NUCLEOTIDE SEQUENCE [LARGE SCALE GENOMIC DNA]</scope>
    <source>
        <strain evidence="2">cv. IRGC 101232</strain>
    </source>
</reference>
<dbReference type="Proteomes" id="UP000006038">
    <property type="component" value="Chromosome 3"/>
</dbReference>
<feature type="domain" description="Aminotransferase-like plant mobile" evidence="1">
    <location>
        <begin position="137"/>
        <end position="179"/>
    </location>
</feature>
<name>J3LRU5_ORYBR</name>
<organism evidence="2">
    <name type="scientific">Oryza brachyantha</name>
    <name type="common">malo sina</name>
    <dbReference type="NCBI Taxonomy" id="4533"/>
    <lineage>
        <taxon>Eukaryota</taxon>
        <taxon>Viridiplantae</taxon>
        <taxon>Streptophyta</taxon>
        <taxon>Embryophyta</taxon>
        <taxon>Tracheophyta</taxon>
        <taxon>Spermatophyta</taxon>
        <taxon>Magnoliopsida</taxon>
        <taxon>Liliopsida</taxon>
        <taxon>Poales</taxon>
        <taxon>Poaceae</taxon>
        <taxon>BOP clade</taxon>
        <taxon>Oryzoideae</taxon>
        <taxon>Oryzeae</taxon>
        <taxon>Oryzinae</taxon>
        <taxon>Oryza</taxon>
    </lineage>
</organism>
<dbReference type="Gramene" id="OB03G37710.1">
    <property type="protein sequence ID" value="OB03G37710.1"/>
    <property type="gene ID" value="OB03G37710"/>
</dbReference>
<keyword evidence="3" id="KW-1185">Reference proteome</keyword>
<evidence type="ECO:0000313" key="2">
    <source>
        <dbReference type="EnsemblPlants" id="OB03G37710.1"/>
    </source>
</evidence>